<dbReference type="GO" id="GO:0003755">
    <property type="term" value="F:peptidyl-prolyl cis-trans isomerase activity"/>
    <property type="evidence" value="ECO:0007669"/>
    <property type="project" value="UniProtKB-EC"/>
</dbReference>
<dbReference type="Gene3D" id="1.10.4030.10">
    <property type="entry name" value="Porin chaperone SurA, peptide-binding domain"/>
    <property type="match status" value="1"/>
</dbReference>
<evidence type="ECO:0000313" key="9">
    <source>
        <dbReference type="Proteomes" id="UP000698222"/>
    </source>
</evidence>
<dbReference type="PROSITE" id="PS51257">
    <property type="entry name" value="PROKAR_LIPOPROTEIN"/>
    <property type="match status" value="1"/>
</dbReference>
<evidence type="ECO:0000256" key="5">
    <source>
        <dbReference type="ARBA" id="ARBA00023235"/>
    </source>
</evidence>
<feature type="compositionally biased region" description="Basic and acidic residues" evidence="6">
    <location>
        <begin position="258"/>
        <end position="270"/>
    </location>
</feature>
<dbReference type="PANTHER" id="PTHR47245:SF1">
    <property type="entry name" value="FOLDASE PROTEIN PRSA"/>
    <property type="match status" value="1"/>
</dbReference>
<keyword evidence="9" id="KW-1185">Reference proteome</keyword>
<feature type="chain" id="PRO_5045717734" description="peptidylprolyl isomerase" evidence="7">
    <location>
        <begin position="20"/>
        <end position="270"/>
    </location>
</feature>
<dbReference type="Pfam" id="PF13624">
    <property type="entry name" value="SurA_N_3"/>
    <property type="match status" value="1"/>
</dbReference>
<dbReference type="EC" id="5.2.1.8" evidence="2"/>
<protein>
    <recommendedName>
        <fullName evidence="2">peptidylprolyl isomerase</fullName>
        <ecNumber evidence="2">5.2.1.8</ecNumber>
    </recommendedName>
</protein>
<feature type="region of interest" description="Disordered" evidence="6">
    <location>
        <begin position="210"/>
        <end position="270"/>
    </location>
</feature>
<evidence type="ECO:0000256" key="4">
    <source>
        <dbReference type="ARBA" id="ARBA00023110"/>
    </source>
</evidence>
<feature type="compositionally biased region" description="Low complexity" evidence="6">
    <location>
        <begin position="210"/>
        <end position="227"/>
    </location>
</feature>
<dbReference type="SUPFAM" id="SSF109998">
    <property type="entry name" value="Triger factor/SurA peptide-binding domain-like"/>
    <property type="match status" value="1"/>
</dbReference>
<comment type="caution">
    <text evidence="8">The sequence shown here is derived from an EMBL/GenBank/DDBJ whole genome shotgun (WGS) entry which is preliminary data.</text>
</comment>
<evidence type="ECO:0000256" key="6">
    <source>
        <dbReference type="SAM" id="MobiDB-lite"/>
    </source>
</evidence>
<evidence type="ECO:0000313" key="8">
    <source>
        <dbReference type="EMBL" id="MBP2408386.1"/>
    </source>
</evidence>
<dbReference type="InterPro" id="IPR027304">
    <property type="entry name" value="Trigger_fact/SurA_dom_sf"/>
</dbReference>
<dbReference type="Proteomes" id="UP000698222">
    <property type="component" value="Unassembled WGS sequence"/>
</dbReference>
<evidence type="ECO:0000256" key="2">
    <source>
        <dbReference type="ARBA" id="ARBA00013194"/>
    </source>
</evidence>
<dbReference type="InterPro" id="IPR050245">
    <property type="entry name" value="PrsA_foldase"/>
</dbReference>
<name>A0ABS4YHV9_9MICO</name>
<sequence>MKVPRTKAIRNSVAAVSFAAIVALTGCSDQGAPSGASDGGGQKPAASDGGAPAGSDGGGQAMPEADTSDVPDVVAEVNGEKISKDEFVTLYESQFQQASMQQQQSGQQLDQAELKKQVANQLVDNRLLLQAAHDAGIEPTTKDVDATLEQIAKQNGLKSGDEVIAALEKQGMKEKDVREDAASQFALTSYIEQEADIKEPSEEELKAQYDQLVQQQQAGGQQSGGQQSEVPPFEDVKGQLADQAKSQQQNEAATQMAKDLREKGDVTINL</sequence>
<keyword evidence="5 8" id="KW-0413">Isomerase</keyword>
<feature type="compositionally biased region" description="Polar residues" evidence="6">
    <location>
        <begin position="244"/>
        <end position="253"/>
    </location>
</feature>
<evidence type="ECO:0000256" key="7">
    <source>
        <dbReference type="SAM" id="SignalP"/>
    </source>
</evidence>
<comment type="catalytic activity">
    <reaction evidence="1">
        <text>[protein]-peptidylproline (omega=180) = [protein]-peptidylproline (omega=0)</text>
        <dbReference type="Rhea" id="RHEA:16237"/>
        <dbReference type="Rhea" id="RHEA-COMP:10747"/>
        <dbReference type="Rhea" id="RHEA-COMP:10748"/>
        <dbReference type="ChEBI" id="CHEBI:83833"/>
        <dbReference type="ChEBI" id="CHEBI:83834"/>
        <dbReference type="EC" id="5.2.1.8"/>
    </reaction>
</comment>
<feature type="region of interest" description="Disordered" evidence="6">
    <location>
        <begin position="29"/>
        <end position="78"/>
    </location>
</feature>
<organism evidence="8 9">
    <name type="scientific">Brachybacterium fresconis</name>
    <dbReference type="NCBI Taxonomy" id="173363"/>
    <lineage>
        <taxon>Bacteria</taxon>
        <taxon>Bacillati</taxon>
        <taxon>Actinomycetota</taxon>
        <taxon>Actinomycetes</taxon>
        <taxon>Micrococcales</taxon>
        <taxon>Dermabacteraceae</taxon>
        <taxon>Brachybacterium</taxon>
    </lineage>
</organism>
<keyword evidence="3 7" id="KW-0732">Signal</keyword>
<accession>A0ABS4YHV9</accession>
<proteinExistence type="predicted"/>
<evidence type="ECO:0000256" key="1">
    <source>
        <dbReference type="ARBA" id="ARBA00000971"/>
    </source>
</evidence>
<gene>
    <name evidence="8" type="ORF">JOF44_001289</name>
</gene>
<keyword evidence="4" id="KW-0697">Rotamase</keyword>
<evidence type="ECO:0000256" key="3">
    <source>
        <dbReference type="ARBA" id="ARBA00022729"/>
    </source>
</evidence>
<reference evidence="8 9" key="1">
    <citation type="submission" date="2021-03" db="EMBL/GenBank/DDBJ databases">
        <title>Sequencing the genomes of 1000 actinobacteria strains.</title>
        <authorList>
            <person name="Klenk H.-P."/>
        </authorList>
    </citation>
    <scope>NUCLEOTIDE SEQUENCE [LARGE SCALE GENOMIC DNA]</scope>
    <source>
        <strain evidence="8 9">DSM 14564</strain>
    </source>
</reference>
<feature type="signal peptide" evidence="7">
    <location>
        <begin position="1"/>
        <end position="19"/>
    </location>
</feature>
<dbReference type="PANTHER" id="PTHR47245">
    <property type="entry name" value="PEPTIDYLPROLYL ISOMERASE"/>
    <property type="match status" value="1"/>
</dbReference>
<dbReference type="RefSeq" id="WP_209888808.1">
    <property type="nucleotide sequence ID" value="NZ_BAAAJV010000029.1"/>
</dbReference>
<dbReference type="EMBL" id="JAGIOC010000001">
    <property type="protein sequence ID" value="MBP2408386.1"/>
    <property type="molecule type" value="Genomic_DNA"/>
</dbReference>
<feature type="compositionally biased region" description="Gly residues" evidence="6">
    <location>
        <begin position="51"/>
        <end position="60"/>
    </location>
</feature>